<evidence type="ECO:0000256" key="10">
    <source>
        <dbReference type="ARBA" id="ARBA00023180"/>
    </source>
</evidence>
<evidence type="ECO:0000313" key="16">
    <source>
        <dbReference type="EMBL" id="WOG87205.1"/>
    </source>
</evidence>
<feature type="domain" description="ABC transmembrane type-1" evidence="14">
    <location>
        <begin position="66"/>
        <end position="352"/>
    </location>
</feature>
<dbReference type="GO" id="GO:0005886">
    <property type="term" value="C:plasma membrane"/>
    <property type="evidence" value="ECO:0007669"/>
    <property type="project" value="UniProtKB-SubCell"/>
</dbReference>
<evidence type="ECO:0000256" key="8">
    <source>
        <dbReference type="ARBA" id="ARBA00022989"/>
    </source>
</evidence>
<comment type="subcellular location">
    <subcellularLocation>
        <location evidence="1">Cell membrane</location>
        <topology evidence="1">Multi-pass membrane protein</topology>
    </subcellularLocation>
</comment>
<feature type="transmembrane region" description="Helical" evidence="12">
    <location>
        <begin position="214"/>
        <end position="232"/>
    </location>
</feature>
<evidence type="ECO:0000259" key="13">
    <source>
        <dbReference type="PROSITE" id="PS50893"/>
    </source>
</evidence>
<feature type="transmembrane region" description="Helical" evidence="12">
    <location>
        <begin position="112"/>
        <end position="133"/>
    </location>
</feature>
<dbReference type="InterPro" id="IPR039421">
    <property type="entry name" value="Type_1_exporter"/>
</dbReference>
<keyword evidence="5" id="KW-0677">Repeat</keyword>
<evidence type="ECO:0000256" key="11">
    <source>
        <dbReference type="SAM" id="MobiDB-lite"/>
    </source>
</evidence>
<dbReference type="PANTHER" id="PTHR43394">
    <property type="entry name" value="ATP-DEPENDENT PERMEASE MDL1, MITOCHONDRIAL"/>
    <property type="match status" value="1"/>
</dbReference>
<dbReference type="Proteomes" id="UP000077755">
    <property type="component" value="Chromosome 2"/>
</dbReference>
<dbReference type="GO" id="GO:0010329">
    <property type="term" value="F:auxin efflux transmembrane transporter activity"/>
    <property type="evidence" value="ECO:0007669"/>
    <property type="project" value="UniProtKB-ARBA"/>
</dbReference>
<feature type="region of interest" description="Disordered" evidence="11">
    <location>
        <begin position="625"/>
        <end position="679"/>
    </location>
</feature>
<dbReference type="GO" id="GO:0005524">
    <property type="term" value="F:ATP binding"/>
    <property type="evidence" value="ECO:0007669"/>
    <property type="project" value="UniProtKB-KW"/>
</dbReference>
<dbReference type="KEGG" id="dcr:108209446"/>
<dbReference type="PANTHER" id="PTHR43394:SF16">
    <property type="entry name" value="ABC TRANSPORTER B FAMILY MEMBER 4-LIKE ISOFORM X1"/>
    <property type="match status" value="1"/>
</dbReference>
<proteinExistence type="inferred from homology"/>
<dbReference type="GO" id="GO:0016887">
    <property type="term" value="F:ATP hydrolysis activity"/>
    <property type="evidence" value="ECO:0007669"/>
    <property type="project" value="InterPro"/>
</dbReference>
<keyword evidence="4 12" id="KW-0812">Transmembrane</keyword>
<dbReference type="CDD" id="cd18577">
    <property type="entry name" value="ABC_6TM_Pgp_ABCB1_D1_like"/>
    <property type="match status" value="1"/>
</dbReference>
<feature type="compositionally biased region" description="Low complexity" evidence="11">
    <location>
        <begin position="659"/>
        <end position="679"/>
    </location>
</feature>
<dbReference type="CDD" id="cd03249">
    <property type="entry name" value="ABC_MTABC3_MDL1_MDL2"/>
    <property type="match status" value="2"/>
</dbReference>
<evidence type="ECO:0000259" key="14">
    <source>
        <dbReference type="PROSITE" id="PS50929"/>
    </source>
</evidence>
<feature type="transmembrane region" description="Helical" evidence="12">
    <location>
        <begin position="188"/>
        <end position="208"/>
    </location>
</feature>
<evidence type="ECO:0000256" key="5">
    <source>
        <dbReference type="ARBA" id="ARBA00022737"/>
    </source>
</evidence>
<comment type="similarity">
    <text evidence="2">Belongs to the ABC transporter superfamily. ABCB family. Multidrug resistance exporter (TC 3.A.1.201) subfamily.</text>
</comment>
<protein>
    <recommendedName>
        <fullName evidence="18">MDR-like ABC transporter</fullName>
    </recommendedName>
</protein>
<evidence type="ECO:0000256" key="12">
    <source>
        <dbReference type="SAM" id="Phobius"/>
    </source>
</evidence>
<dbReference type="InterPro" id="IPR017871">
    <property type="entry name" value="ABC_transporter-like_CS"/>
</dbReference>
<dbReference type="Pfam" id="PF00664">
    <property type="entry name" value="ABC_membrane"/>
    <property type="match status" value="2"/>
</dbReference>
<dbReference type="GO" id="GO:0010328">
    <property type="term" value="F:auxin influx transmembrane transporter activity"/>
    <property type="evidence" value="ECO:0007669"/>
    <property type="project" value="UniProtKB-ARBA"/>
</dbReference>
<evidence type="ECO:0000256" key="3">
    <source>
        <dbReference type="ARBA" id="ARBA00022448"/>
    </source>
</evidence>
<dbReference type="GO" id="GO:0005743">
    <property type="term" value="C:mitochondrial inner membrane"/>
    <property type="evidence" value="ECO:0007669"/>
    <property type="project" value="TreeGrafter"/>
</dbReference>
<keyword evidence="7" id="KW-0067">ATP-binding</keyword>
<dbReference type="EMBL" id="LNRQ01000002">
    <property type="protein sequence ID" value="KZN04882.1"/>
    <property type="molecule type" value="Genomic_DNA"/>
</dbReference>
<dbReference type="EMBL" id="CP093344">
    <property type="protein sequence ID" value="WOG87205.1"/>
    <property type="molecule type" value="Genomic_DNA"/>
</dbReference>
<dbReference type="InterPro" id="IPR036640">
    <property type="entry name" value="ABC1_TM_sf"/>
</dbReference>
<evidence type="ECO:0000256" key="7">
    <source>
        <dbReference type="ARBA" id="ARBA00022840"/>
    </source>
</evidence>
<dbReference type="GO" id="GO:0090374">
    <property type="term" value="P:oligopeptide export from mitochondrion"/>
    <property type="evidence" value="ECO:0007669"/>
    <property type="project" value="TreeGrafter"/>
</dbReference>
<organism evidence="15">
    <name type="scientific">Daucus carota subsp. sativus</name>
    <name type="common">Carrot</name>
    <dbReference type="NCBI Taxonomy" id="79200"/>
    <lineage>
        <taxon>Eukaryota</taxon>
        <taxon>Viridiplantae</taxon>
        <taxon>Streptophyta</taxon>
        <taxon>Embryophyta</taxon>
        <taxon>Tracheophyta</taxon>
        <taxon>Spermatophyta</taxon>
        <taxon>Magnoliopsida</taxon>
        <taxon>eudicotyledons</taxon>
        <taxon>Gunneridae</taxon>
        <taxon>Pentapetalae</taxon>
        <taxon>asterids</taxon>
        <taxon>campanulids</taxon>
        <taxon>Apiales</taxon>
        <taxon>Apiaceae</taxon>
        <taxon>Apioideae</taxon>
        <taxon>Scandiceae</taxon>
        <taxon>Daucinae</taxon>
        <taxon>Daucus</taxon>
        <taxon>Daucus sect. Daucus</taxon>
    </lineage>
</organism>
<keyword evidence="10" id="KW-0325">Glycoprotein</keyword>
<evidence type="ECO:0000256" key="2">
    <source>
        <dbReference type="ARBA" id="ARBA00007577"/>
    </source>
</evidence>
<evidence type="ECO:0000256" key="4">
    <source>
        <dbReference type="ARBA" id="ARBA00022692"/>
    </source>
</evidence>
<keyword evidence="3" id="KW-0813">Transport</keyword>
<reference evidence="16" key="2">
    <citation type="submission" date="2022-03" db="EMBL/GenBank/DDBJ databases">
        <title>Draft title - Genomic analysis of global carrot germplasm unveils the trajectory of domestication and the origin of high carotenoid orange carrot.</title>
        <authorList>
            <person name="Iorizzo M."/>
            <person name="Ellison S."/>
            <person name="Senalik D."/>
            <person name="Macko-Podgorni A."/>
            <person name="Grzebelus D."/>
            <person name="Bostan H."/>
            <person name="Rolling W."/>
            <person name="Curaba J."/>
            <person name="Simon P."/>
        </authorList>
    </citation>
    <scope>NUCLEOTIDE SEQUENCE</scope>
    <source>
        <tissue evidence="16">Leaf</tissue>
    </source>
</reference>
<dbReference type="InterPro" id="IPR027417">
    <property type="entry name" value="P-loop_NTPase"/>
</dbReference>
<accession>A0A169WNI8</accession>
<dbReference type="FunFam" id="3.40.50.300:FF:000066">
    <property type="entry name" value="ABC transporter B family member 1"/>
    <property type="match status" value="2"/>
</dbReference>
<dbReference type="PROSITE" id="PS50929">
    <property type="entry name" value="ABC_TM1F"/>
    <property type="match status" value="2"/>
</dbReference>
<keyword evidence="17" id="KW-1185">Reference proteome</keyword>
<evidence type="ECO:0008006" key="18">
    <source>
        <dbReference type="Google" id="ProtNLM"/>
    </source>
</evidence>
<evidence type="ECO:0000256" key="9">
    <source>
        <dbReference type="ARBA" id="ARBA00023136"/>
    </source>
</evidence>
<feature type="transmembrane region" description="Helical" evidence="12">
    <location>
        <begin position="61"/>
        <end position="85"/>
    </location>
</feature>
<dbReference type="InterPro" id="IPR011527">
    <property type="entry name" value="ABC1_TM_dom"/>
</dbReference>
<dbReference type="OMA" id="IGMAAPY"/>
<dbReference type="Gene3D" id="3.40.50.300">
    <property type="entry name" value="P-loop containing nucleotide triphosphate hydrolases"/>
    <property type="match status" value="2"/>
</dbReference>
<dbReference type="InterPro" id="IPR003439">
    <property type="entry name" value="ABC_transporter-like_ATP-bd"/>
</dbReference>
<feature type="compositionally biased region" description="Basic and acidic residues" evidence="11">
    <location>
        <begin position="625"/>
        <end position="647"/>
    </location>
</feature>
<gene>
    <name evidence="15" type="ORF">DCAR_005719</name>
    <name evidence="16" type="ORF">DCAR_0206428</name>
</gene>
<dbReference type="CDD" id="cd18578">
    <property type="entry name" value="ABC_6TM_Pgp_ABCB1_D2_like"/>
    <property type="match status" value="1"/>
</dbReference>
<dbReference type="InterPro" id="IPR003593">
    <property type="entry name" value="AAA+_ATPase"/>
</dbReference>
<dbReference type="PROSITE" id="PS00211">
    <property type="entry name" value="ABC_TRANSPORTER_1"/>
    <property type="match status" value="2"/>
</dbReference>
<sequence>MATENEVDGGDTEFSLASTSRAQILEREAEKSTEDLKKKETENTKVVPFYKLFSFADSTDVILMSIGTIAAVGNGACLPLLSILFGELTDAFGQNQTNDETVDKVSEVSLKLVYLAIGAGIASFFQVACWMVTGERQAARIRSLYLKTILRQDISFFDVETNTGEVVGRMSGDTVLIQDAMGEKVGKFIQLVATFIGGFTVAFVKGWLLTLVMLSSIPPLVVAGAIMSIVIAKMASRGQEAYAKASIIVEQTIGSIRTVASFTGEKQAVADYSKSLVNAYKSGIGEGLATGFGVGTLYSFVFYSYALAVWFGVKMILEKDYSGGDVLSVIIAVLTGSLNLGQASPCLSAFAAGRAAAYKMFETIHRKPEIDAYDTRGKKLDDIHGDIELRDVCFSYPARPDEQIFSGFSLSIPSGTTAALVGQSGSGKSTVISLIERFYDPQAGEVLIDGTNIKEFQLKWMREKIGLVSQEPVLFASSIKDNIAYGKDGATMEEIRAAAELANAARFIDKLPQGLDTMVGEHGTQLSGGQKQRVAIARAMLKNPRILLLDEATSALDAESERIVQEALDRIMVNRTTVIVAHRLSTVRNADLIAVIHRGKMVEKGSHSELLEDSEGAYSQLIKLQETKSEGVGDNDKSGTRASDRLSSRGMSIKRSTSRDSSGLGNSSRRSLSVSLNLGTGPSFTEATLVESEGPGENKSEQPPKVPLRRLMHLNKPEIPVLAIGAISAIINGVIFPIYGILLASVIKIFYEAPHEMRKDSKFWALMFVVLGLASFIAYPSQTYFFALAGSKLIRRIRMMCFEKVVRMEIGWFDKPENSSGAIGARLSADAASVRALVGDALGQVVQNTSSAVAGLVIAFVACWQLAFIVVALLPLIGLSNYIQVKFMTGFSADAKLMYEDASQVANDAVGSIRTVASFCAEEKVIELYKQKCEGPMKKGIRQGLISGVGFGVSFALLFLLYATCFYAGARLVDDGKATFDEVFRVFFALTMASLSISQSSSLTPNSSKADSAAASIFAILDRKSEIDPADESGETLENVKGEIELRHVNFKYPSRPDIQIFQDLSLTIRSGKTVALVGESGSGKSTVIALLQRFYDPDSGHITLDGVEIRKLQLKWLRQQMGLVSQEPVLFNDTIRANISYGKEGGATEAEIISAAEKANAHKFISGLAQGYDTVVGERGTQLSGGQKQRVAIARAIVKSPKILLLDEATSALDAESERVVQDALDRVMVNRTTIVVAHRLSTIKGADVIAVVKNGVIVEKGKHEALINIENGFYASLVALHISAGK</sequence>
<evidence type="ECO:0000313" key="15">
    <source>
        <dbReference type="EMBL" id="KZN04882.1"/>
    </source>
</evidence>
<dbReference type="SUPFAM" id="SSF90123">
    <property type="entry name" value="ABC transporter transmembrane region"/>
    <property type="match status" value="2"/>
</dbReference>
<dbReference type="Pfam" id="PF00005">
    <property type="entry name" value="ABC_tran"/>
    <property type="match status" value="2"/>
</dbReference>
<feature type="transmembrane region" description="Helical" evidence="12">
    <location>
        <begin position="719"/>
        <end position="751"/>
    </location>
</feature>
<dbReference type="SMART" id="SM00382">
    <property type="entry name" value="AAA"/>
    <property type="match status" value="2"/>
</dbReference>
<feature type="domain" description="ABC transmembrane type-1" evidence="14">
    <location>
        <begin position="723"/>
        <end position="1009"/>
    </location>
</feature>
<feature type="transmembrane region" description="Helical" evidence="12">
    <location>
        <begin position="297"/>
        <end position="317"/>
    </location>
</feature>
<reference evidence="15" key="1">
    <citation type="journal article" date="2016" name="Nat. Genet.">
        <title>A high-quality carrot genome assembly provides new insights into carotenoid accumulation and asterid genome evolution.</title>
        <authorList>
            <person name="Iorizzo M."/>
            <person name="Ellison S."/>
            <person name="Senalik D."/>
            <person name="Zeng P."/>
            <person name="Satapoomin P."/>
            <person name="Huang J."/>
            <person name="Bowman M."/>
            <person name="Iovene M."/>
            <person name="Sanseverino W."/>
            <person name="Cavagnaro P."/>
            <person name="Yildiz M."/>
            <person name="Macko-Podgorni A."/>
            <person name="Moranska E."/>
            <person name="Grzebelus E."/>
            <person name="Grzebelus D."/>
            <person name="Ashrafi H."/>
            <person name="Zheng Z."/>
            <person name="Cheng S."/>
            <person name="Spooner D."/>
            <person name="Van Deynze A."/>
            <person name="Simon P."/>
        </authorList>
    </citation>
    <scope>NUCLEOTIDE SEQUENCE [LARGE SCALE GENOMIC DNA]</scope>
    <source>
        <tissue evidence="15">Leaf</tissue>
    </source>
</reference>
<evidence type="ECO:0000256" key="1">
    <source>
        <dbReference type="ARBA" id="ARBA00004651"/>
    </source>
</evidence>
<feature type="domain" description="ABC transporter" evidence="13">
    <location>
        <begin position="387"/>
        <end position="623"/>
    </location>
</feature>
<dbReference type="GO" id="GO:0015421">
    <property type="term" value="F:ABC-type oligopeptide transporter activity"/>
    <property type="evidence" value="ECO:0007669"/>
    <property type="project" value="TreeGrafter"/>
</dbReference>
<evidence type="ECO:0000313" key="17">
    <source>
        <dbReference type="Proteomes" id="UP000077755"/>
    </source>
</evidence>
<keyword evidence="6" id="KW-0547">Nucleotide-binding</keyword>
<dbReference type="FunFam" id="1.20.1560.10:FF:000009">
    <property type="entry name" value="ABC transporter B family member 1"/>
    <property type="match status" value="1"/>
</dbReference>
<feature type="transmembrane region" description="Helical" evidence="12">
    <location>
        <begin position="763"/>
        <end position="790"/>
    </location>
</feature>
<dbReference type="Gene3D" id="1.20.1560.10">
    <property type="entry name" value="ABC transporter type 1, transmembrane domain"/>
    <property type="match status" value="1"/>
</dbReference>
<feature type="domain" description="ABC transporter" evidence="13">
    <location>
        <begin position="1044"/>
        <end position="1281"/>
    </location>
</feature>
<dbReference type="FunFam" id="1.20.1560.10:FF:000044">
    <property type="entry name" value="ABC transporter B family member 9"/>
    <property type="match status" value="1"/>
</dbReference>
<dbReference type="PROSITE" id="PS50893">
    <property type="entry name" value="ABC_TRANSPORTER_2"/>
    <property type="match status" value="2"/>
</dbReference>
<keyword evidence="8 12" id="KW-1133">Transmembrane helix</keyword>
<dbReference type="OrthoDB" id="6500128at2759"/>
<evidence type="ECO:0000256" key="6">
    <source>
        <dbReference type="ARBA" id="ARBA00022741"/>
    </source>
</evidence>
<feature type="transmembrane region" description="Helical" evidence="12">
    <location>
        <begin position="852"/>
        <end position="877"/>
    </location>
</feature>
<dbReference type="SUPFAM" id="SSF52540">
    <property type="entry name" value="P-loop containing nucleoside triphosphate hydrolases"/>
    <property type="match status" value="2"/>
</dbReference>
<name>A0A169WNI8_DAUCS</name>
<keyword evidence="9 12" id="KW-0472">Membrane</keyword>
<dbReference type="Gramene" id="KZN04882">
    <property type="protein sequence ID" value="KZN04882"/>
    <property type="gene ID" value="DCAR_005719"/>
</dbReference>
<feature type="transmembrane region" description="Helical" evidence="12">
    <location>
        <begin position="945"/>
        <end position="970"/>
    </location>
</feature>